<dbReference type="PROSITE" id="PS51278">
    <property type="entry name" value="GATASE_TYPE_2"/>
    <property type="match status" value="1"/>
</dbReference>
<protein>
    <submittedName>
        <fullName evidence="3">Class II glutamine amidotransferase</fullName>
    </submittedName>
</protein>
<name>A0A975M5L3_9MICC</name>
<dbReference type="CDD" id="cd01908">
    <property type="entry name" value="YafJ"/>
    <property type="match status" value="1"/>
</dbReference>
<dbReference type="SUPFAM" id="SSF56235">
    <property type="entry name" value="N-terminal nucleophile aminohydrolases (Ntn hydrolases)"/>
    <property type="match status" value="1"/>
</dbReference>
<accession>A0A975M5L3</accession>
<feature type="domain" description="Glutamine amidotransferase type-2" evidence="2">
    <location>
        <begin position="2"/>
        <end position="254"/>
    </location>
</feature>
<reference evidence="3 4" key="1">
    <citation type="submission" date="2021-05" db="EMBL/GenBank/DDBJ databases">
        <title>Novel species in genus Arthrobacter.</title>
        <authorList>
            <person name="Zhang G."/>
        </authorList>
    </citation>
    <scope>NUCLEOTIDE SEQUENCE [LARGE SCALE GENOMIC DNA]</scope>
    <source>
        <strain evidence="4">zg-ZUI227</strain>
    </source>
</reference>
<evidence type="ECO:0000313" key="3">
    <source>
        <dbReference type="EMBL" id="QWC10408.1"/>
    </source>
</evidence>
<dbReference type="AlphaFoldDB" id="A0A975M5L3"/>
<dbReference type="InterPro" id="IPR029055">
    <property type="entry name" value="Ntn_hydrolases_N"/>
</dbReference>
<dbReference type="RefSeq" id="WP_210231400.1">
    <property type="nucleotide sequence ID" value="NZ_CP076022.1"/>
</dbReference>
<dbReference type="KEGG" id="ajg:KKR91_01770"/>
<sequence length="296" mass="32082">MCRLFGMHAGHVPVTATFWLLTAPDSLAQQSRREADGFGIGAYDAEGRPVIEKAPIAAYEDKAFAAEARDLASITFIAHVRYASTGGNLKVNTHPFEQDNRLLAHNGVVQDLDRLDARLRQLGVMDLVKGETDSERVFALITAEIRSNGGDVEAAIASALGWVAENLRLFAVNILLANATDIWAVRYPDTHPLYVLELSGQDMRGGMQTHRISVRSEELAAGQRPAVLFATEKMDDNPGWRLMDSGEVLHVDSSLAVHSSRPLPAAPRYPLTLEDLDERAAASQKPLHAGAAGPTA</sequence>
<dbReference type="InterPro" id="IPR017932">
    <property type="entry name" value="GATase_2_dom"/>
</dbReference>
<dbReference type="PANTHER" id="PTHR42824:SF1">
    <property type="entry name" value="GLUTAMINE AMIDOTRANSFERASE YAFJ-RELATED"/>
    <property type="match status" value="1"/>
</dbReference>
<gene>
    <name evidence="3" type="ORF">KKR91_01770</name>
</gene>
<dbReference type="EMBL" id="CP076022">
    <property type="protein sequence ID" value="QWC10408.1"/>
    <property type="molecule type" value="Genomic_DNA"/>
</dbReference>
<evidence type="ECO:0000259" key="2">
    <source>
        <dbReference type="PROSITE" id="PS51278"/>
    </source>
</evidence>
<organism evidence="3 4">
    <name type="scientific">Arthrobacter jiangjiafuii</name>
    <dbReference type="NCBI Taxonomy" id="2817475"/>
    <lineage>
        <taxon>Bacteria</taxon>
        <taxon>Bacillati</taxon>
        <taxon>Actinomycetota</taxon>
        <taxon>Actinomycetes</taxon>
        <taxon>Micrococcales</taxon>
        <taxon>Micrococcaceae</taxon>
        <taxon>Arthrobacter</taxon>
    </lineage>
</organism>
<keyword evidence="1 3" id="KW-0315">Glutamine amidotransferase</keyword>
<dbReference type="Pfam" id="PF13230">
    <property type="entry name" value="GATase_4"/>
    <property type="match status" value="1"/>
</dbReference>
<evidence type="ECO:0000256" key="1">
    <source>
        <dbReference type="ARBA" id="ARBA00022962"/>
    </source>
</evidence>
<dbReference type="Proteomes" id="UP000676885">
    <property type="component" value="Chromosome"/>
</dbReference>
<evidence type="ECO:0000313" key="4">
    <source>
        <dbReference type="Proteomes" id="UP000676885"/>
    </source>
</evidence>
<dbReference type="InterPro" id="IPR026869">
    <property type="entry name" value="EgtC-like"/>
</dbReference>
<dbReference type="PANTHER" id="PTHR42824">
    <property type="entry name" value="GLUTAMINE AMIDOTRANSFERASE"/>
    <property type="match status" value="1"/>
</dbReference>
<keyword evidence="4" id="KW-1185">Reference proteome</keyword>
<proteinExistence type="predicted"/>
<dbReference type="Gene3D" id="3.60.20.10">
    <property type="entry name" value="Glutamine Phosphoribosylpyrophosphate, subunit 1, domain 1"/>
    <property type="match status" value="1"/>
</dbReference>